<keyword evidence="5" id="KW-1185">Reference proteome</keyword>
<accession>A0A1Q5PJX8</accession>
<gene>
    <name evidence="4" type="ORF">BM477_07335</name>
</gene>
<feature type="transmembrane region" description="Helical" evidence="2">
    <location>
        <begin position="666"/>
        <end position="686"/>
    </location>
</feature>
<evidence type="ECO:0000256" key="2">
    <source>
        <dbReference type="SAM" id="Phobius"/>
    </source>
</evidence>
<evidence type="ECO:0000256" key="3">
    <source>
        <dbReference type="SAM" id="SignalP"/>
    </source>
</evidence>
<evidence type="ECO:0008006" key="6">
    <source>
        <dbReference type="Google" id="ProtNLM"/>
    </source>
</evidence>
<dbReference type="AlphaFoldDB" id="A0A1Q5PJX8"/>
<feature type="compositionally biased region" description="Low complexity" evidence="1">
    <location>
        <begin position="134"/>
        <end position="146"/>
    </location>
</feature>
<feature type="chain" id="PRO_5012908636" description="Ig-like domain-containing protein" evidence="3">
    <location>
        <begin position="37"/>
        <end position="689"/>
    </location>
</feature>
<dbReference type="Proteomes" id="UP000186465">
    <property type="component" value="Unassembled WGS sequence"/>
</dbReference>
<reference evidence="5" key="1">
    <citation type="submission" date="2016-11" db="EMBL/GenBank/DDBJ databases">
        <title>Actinomyces gypaetusis sp. nov. isolated from Gypaetus barbatus in Qinghai Tibet Plateau China.</title>
        <authorList>
            <person name="Meng X."/>
        </authorList>
    </citation>
    <scope>NUCLEOTIDE SEQUENCE [LARGE SCALE GENOMIC DNA]</scope>
    <source>
        <strain evidence="5">DSM 15383</strain>
    </source>
</reference>
<protein>
    <recommendedName>
        <fullName evidence="6">Ig-like domain-containing protein</fullName>
    </recommendedName>
</protein>
<dbReference type="EMBL" id="MPDM01000009">
    <property type="protein sequence ID" value="OKL46235.1"/>
    <property type="molecule type" value="Genomic_DNA"/>
</dbReference>
<evidence type="ECO:0000313" key="4">
    <source>
        <dbReference type="EMBL" id="OKL46235.1"/>
    </source>
</evidence>
<proteinExistence type="predicted"/>
<organism evidence="4 5">
    <name type="scientific">Boudabousia marimammalium</name>
    <dbReference type="NCBI Taxonomy" id="156892"/>
    <lineage>
        <taxon>Bacteria</taxon>
        <taxon>Bacillati</taxon>
        <taxon>Actinomycetota</taxon>
        <taxon>Actinomycetes</taxon>
        <taxon>Actinomycetales</taxon>
        <taxon>Actinomycetaceae</taxon>
        <taxon>Boudabousia</taxon>
    </lineage>
</organism>
<keyword evidence="3" id="KW-0732">Signal</keyword>
<sequence length="689" mass="73581">MVVYIDWNMMKLNKHLLAAFAAVSLMIVPGVAPASAATSSENGFSITLEEVRDGNSRHLEWRYDQCVPTAGETAKVTFSLAKEGTSIPIGESTRLELGAEEAGTYTLNATCKYSAWLAPEKRRVTLTIDALPAQPEVEPAQPEVEPSQPGNNTNENEGPFTLYFDQAGEADEAKLTWRTTGCRAPQEPEISLKRDGQTVDIVGLKELPLKDQPAGTYTMTAKCSPEWLAPTVLTKSVTVTKTADETPAEPTPPATNSDLVIESAEFQESPVGRTFSWKATGCSAQNERSVKVSVLFNGHETSLLKSSRTETVNASQWPTGNYTVVAKCVSLKDQSVLQTLQKDVTLGRSNLPTTFAGRALNYLIPRPGDRVQISSYPTHNALILKDGTKAEPFKPGEEVKISFAFNDAEPLIEGPTLTADQDGHVETDLWIPLKSGAQSFTIFAVGQQSNSQLDYRSVIAPHSGHGISVAEVPGKPRSLKVVSYQPEGSAADRTFSKNTTISLEVVDSEGNTVATIPVTTTAAGTLDNEIQLPKSLTVGRYTIFAPTVLQARGDYAAYFYFKDGKAWAQWEEPASEPAPQVIPALRLVPAKKVIPALALTPAKTVNPAAGLAPEQAKTLIEKTPAAVTAGATETAETTTTAPAADVQTAPVNETASSQLAKTGVNLAEALVFLVLFAGVGVALTGVRRA</sequence>
<dbReference type="OrthoDB" id="5177179at2"/>
<evidence type="ECO:0000313" key="5">
    <source>
        <dbReference type="Proteomes" id="UP000186465"/>
    </source>
</evidence>
<evidence type="ECO:0000256" key="1">
    <source>
        <dbReference type="SAM" id="MobiDB-lite"/>
    </source>
</evidence>
<dbReference type="RefSeq" id="WP_143230253.1">
    <property type="nucleotide sequence ID" value="NZ_MPDM01000009.1"/>
</dbReference>
<feature type="signal peptide" evidence="3">
    <location>
        <begin position="1"/>
        <end position="36"/>
    </location>
</feature>
<keyword evidence="2" id="KW-0812">Transmembrane</keyword>
<feature type="region of interest" description="Disordered" evidence="1">
    <location>
        <begin position="134"/>
        <end position="157"/>
    </location>
</feature>
<dbReference type="Gene3D" id="2.60.40.1930">
    <property type="match status" value="1"/>
</dbReference>
<comment type="caution">
    <text evidence="4">The sequence shown here is derived from an EMBL/GenBank/DDBJ whole genome shotgun (WGS) entry which is preliminary data.</text>
</comment>
<keyword evidence="2" id="KW-0472">Membrane</keyword>
<keyword evidence="2" id="KW-1133">Transmembrane helix</keyword>
<name>A0A1Q5PJX8_9ACTO</name>